<dbReference type="InterPro" id="IPR017972">
    <property type="entry name" value="Cyt_P450_CS"/>
</dbReference>
<evidence type="ECO:0000313" key="11">
    <source>
        <dbReference type="Proteomes" id="UP000319160"/>
    </source>
</evidence>
<keyword evidence="11" id="KW-1185">Reference proteome</keyword>
<feature type="transmembrane region" description="Helical" evidence="9">
    <location>
        <begin position="15"/>
        <end position="33"/>
    </location>
</feature>
<dbReference type="Proteomes" id="UP000319160">
    <property type="component" value="Unassembled WGS sequence"/>
</dbReference>
<dbReference type="InterPro" id="IPR001128">
    <property type="entry name" value="Cyt_P450"/>
</dbReference>
<keyword evidence="3 7" id="KW-0349">Heme</keyword>
<dbReference type="InterPro" id="IPR050121">
    <property type="entry name" value="Cytochrome_P450_monoxygenase"/>
</dbReference>
<evidence type="ECO:0000256" key="9">
    <source>
        <dbReference type="SAM" id="Phobius"/>
    </source>
</evidence>
<accession>A0A553I8K3</accession>
<comment type="cofactor">
    <cofactor evidence="1 7">
        <name>heme</name>
        <dbReference type="ChEBI" id="CHEBI:30413"/>
    </cofactor>
</comment>
<dbReference type="GO" id="GO:0016705">
    <property type="term" value="F:oxidoreductase activity, acting on paired donors, with incorporation or reduction of molecular oxygen"/>
    <property type="evidence" value="ECO:0007669"/>
    <property type="project" value="InterPro"/>
</dbReference>
<evidence type="ECO:0000256" key="5">
    <source>
        <dbReference type="ARBA" id="ARBA00023004"/>
    </source>
</evidence>
<dbReference type="InterPro" id="IPR036396">
    <property type="entry name" value="Cyt_P450_sf"/>
</dbReference>
<proteinExistence type="inferred from homology"/>
<dbReference type="Gene3D" id="1.10.630.10">
    <property type="entry name" value="Cytochrome P450"/>
    <property type="match status" value="1"/>
</dbReference>
<dbReference type="SUPFAM" id="SSF48264">
    <property type="entry name" value="Cytochrome P450"/>
    <property type="match status" value="1"/>
</dbReference>
<evidence type="ECO:0000256" key="8">
    <source>
        <dbReference type="RuleBase" id="RU000461"/>
    </source>
</evidence>
<keyword evidence="9" id="KW-0812">Transmembrane</keyword>
<evidence type="ECO:0008006" key="12">
    <source>
        <dbReference type="Google" id="ProtNLM"/>
    </source>
</evidence>
<dbReference type="AlphaFoldDB" id="A0A553I8K3"/>
<dbReference type="PROSITE" id="PS00086">
    <property type="entry name" value="CYTOCHROME_P450"/>
    <property type="match status" value="1"/>
</dbReference>
<dbReference type="InterPro" id="IPR002403">
    <property type="entry name" value="Cyt_P450_E_grp-IV"/>
</dbReference>
<dbReference type="GO" id="GO:0020037">
    <property type="term" value="F:heme binding"/>
    <property type="evidence" value="ECO:0007669"/>
    <property type="project" value="InterPro"/>
</dbReference>
<comment type="caution">
    <text evidence="10">The sequence shown here is derived from an EMBL/GenBank/DDBJ whole genome shotgun (WGS) entry which is preliminary data.</text>
</comment>
<evidence type="ECO:0000256" key="6">
    <source>
        <dbReference type="ARBA" id="ARBA00023033"/>
    </source>
</evidence>
<dbReference type="PANTHER" id="PTHR24305">
    <property type="entry name" value="CYTOCHROME P450"/>
    <property type="match status" value="1"/>
</dbReference>
<sequence>MTILLHVWGDLLSTVIYNAPILLVIYLVVYVTYQRLFHPLSKYPGPFLASLSDAYGGFYAGKRCLHLVTRENQLKYDIYKNDRVTKPKAYTASGSSTQVNVFSAADKQLHRSRRQLIGQILTDRSMHAFEPVIAERIDILLNQLLDSAQASYPVNLSKSIRRLSMDVAGLLGFGFDLNLQKSNENAFVFTTLDTLVPRSNVFYHFFLLRYWLHWLSLLLSWKLLGQYMGLMEKIVSTRMSENVDARHDLYSLVANILDSESGGLRRSELWAEANFFLTAAGETTRTAICATLFYLSRNPTCYRKFANEIRGNFSTGRAIQGTALSNCRYLRACINEALRMSPPGPGILWREQDPNDIKNNPLLIDGHVIPPGTVFGINTYSLHHNEDYFPDSFVYSPDRWLDSKNSEQANMVRDAFVPFSIGSRACAGKSMAYLEISLVLAKIVWYFDFEVASGKLGEIGGGNPNLGPGREKTSEFQLYEMFTSNHDGPYLVFKPRGDVWKEIPEHILSHFPSS</sequence>
<evidence type="ECO:0000313" key="10">
    <source>
        <dbReference type="EMBL" id="TRX96535.1"/>
    </source>
</evidence>
<keyword evidence="8" id="KW-0560">Oxidoreductase</keyword>
<comment type="similarity">
    <text evidence="2 8">Belongs to the cytochrome P450 family.</text>
</comment>
<protein>
    <recommendedName>
        <fullName evidence="12">Cytochrome P450</fullName>
    </recommendedName>
</protein>
<organism evidence="10 11">
    <name type="scientific">Xylaria flabelliformis</name>
    <dbReference type="NCBI Taxonomy" id="2512241"/>
    <lineage>
        <taxon>Eukaryota</taxon>
        <taxon>Fungi</taxon>
        <taxon>Dikarya</taxon>
        <taxon>Ascomycota</taxon>
        <taxon>Pezizomycotina</taxon>
        <taxon>Sordariomycetes</taxon>
        <taxon>Xylariomycetidae</taxon>
        <taxon>Xylariales</taxon>
        <taxon>Xylariaceae</taxon>
        <taxon>Xylaria</taxon>
    </lineage>
</organism>
<gene>
    <name evidence="10" type="ORF">FHL15_002807</name>
</gene>
<dbReference type="PRINTS" id="PR00385">
    <property type="entry name" value="P450"/>
</dbReference>
<dbReference type="GO" id="GO:0005506">
    <property type="term" value="F:iron ion binding"/>
    <property type="evidence" value="ECO:0007669"/>
    <property type="project" value="InterPro"/>
</dbReference>
<dbReference type="PRINTS" id="PR00465">
    <property type="entry name" value="EP450IV"/>
</dbReference>
<evidence type="ECO:0000256" key="7">
    <source>
        <dbReference type="PIRSR" id="PIRSR602403-1"/>
    </source>
</evidence>
<dbReference type="Pfam" id="PF00067">
    <property type="entry name" value="p450"/>
    <property type="match status" value="1"/>
</dbReference>
<dbReference type="GO" id="GO:0004497">
    <property type="term" value="F:monooxygenase activity"/>
    <property type="evidence" value="ECO:0007669"/>
    <property type="project" value="UniProtKB-KW"/>
</dbReference>
<evidence type="ECO:0000256" key="3">
    <source>
        <dbReference type="ARBA" id="ARBA00022617"/>
    </source>
</evidence>
<name>A0A553I8K3_9PEZI</name>
<evidence type="ECO:0000256" key="2">
    <source>
        <dbReference type="ARBA" id="ARBA00010617"/>
    </source>
</evidence>
<dbReference type="PANTHER" id="PTHR24305:SF226">
    <property type="entry name" value="CYTOCHROME P450 MONOOXYGENASE"/>
    <property type="match status" value="1"/>
</dbReference>
<keyword evidence="5 7" id="KW-0408">Iron</keyword>
<keyword evidence="9" id="KW-1133">Transmembrane helix</keyword>
<keyword evidence="4 7" id="KW-0479">Metal-binding</keyword>
<dbReference type="STRING" id="2512241.A0A553I8K3"/>
<dbReference type="EMBL" id="VFLP01000011">
    <property type="protein sequence ID" value="TRX96535.1"/>
    <property type="molecule type" value="Genomic_DNA"/>
</dbReference>
<reference evidence="11" key="1">
    <citation type="submission" date="2019-06" db="EMBL/GenBank/DDBJ databases">
        <title>Draft genome sequence of the griseofulvin-producing fungus Xylaria cubensis strain G536.</title>
        <authorList>
            <person name="Mead M.E."/>
            <person name="Raja H.A."/>
            <person name="Steenwyk J.L."/>
            <person name="Knowles S.L."/>
            <person name="Oberlies N.H."/>
            <person name="Rokas A."/>
        </authorList>
    </citation>
    <scope>NUCLEOTIDE SEQUENCE [LARGE SCALE GENOMIC DNA]</scope>
    <source>
        <strain evidence="11">G536</strain>
    </source>
</reference>
<evidence type="ECO:0000256" key="1">
    <source>
        <dbReference type="ARBA" id="ARBA00001971"/>
    </source>
</evidence>
<evidence type="ECO:0000256" key="4">
    <source>
        <dbReference type="ARBA" id="ARBA00022723"/>
    </source>
</evidence>
<feature type="binding site" description="axial binding residue" evidence="7">
    <location>
        <position position="426"/>
    </location>
    <ligand>
        <name>heme</name>
        <dbReference type="ChEBI" id="CHEBI:30413"/>
    </ligand>
    <ligandPart>
        <name>Fe</name>
        <dbReference type="ChEBI" id="CHEBI:18248"/>
    </ligandPart>
</feature>
<keyword evidence="6 8" id="KW-0503">Monooxygenase</keyword>
<keyword evidence="9" id="KW-0472">Membrane</keyword>
<dbReference type="OrthoDB" id="1470350at2759"/>